<gene>
    <name evidence="1" type="ORF">SAMN02745784_00065</name>
</gene>
<protein>
    <submittedName>
        <fullName evidence="1">Uncharacterized protein</fullName>
    </submittedName>
</protein>
<dbReference type="EMBL" id="FQTY01000001">
    <property type="protein sequence ID" value="SHE27582.1"/>
    <property type="molecule type" value="Genomic_DNA"/>
</dbReference>
<sequence length="65" mass="7615">MFGRYGMGRNKGRMYNRVGVHCGHSRNSLHSIMCIGEKELLEEQKVLLERRLEMINTQLEFCKGE</sequence>
<keyword evidence="2" id="KW-1185">Reference proteome</keyword>
<name>A0A1M4S5U6_9FIRM</name>
<organism evidence="1 2">
    <name type="scientific">Tissierella praeacuta DSM 18095</name>
    <dbReference type="NCBI Taxonomy" id="1123404"/>
    <lineage>
        <taxon>Bacteria</taxon>
        <taxon>Bacillati</taxon>
        <taxon>Bacillota</taxon>
        <taxon>Tissierellia</taxon>
        <taxon>Tissierellales</taxon>
        <taxon>Tissierellaceae</taxon>
        <taxon>Tissierella</taxon>
    </lineage>
</organism>
<accession>A0A1M4S5U6</accession>
<dbReference type="STRING" id="1123404.SAMN02745784_00065"/>
<dbReference type="GeneID" id="90994757"/>
<dbReference type="AlphaFoldDB" id="A0A1M4S5U6"/>
<reference evidence="2" key="1">
    <citation type="submission" date="2016-11" db="EMBL/GenBank/DDBJ databases">
        <authorList>
            <person name="Varghese N."/>
            <person name="Submissions S."/>
        </authorList>
    </citation>
    <scope>NUCLEOTIDE SEQUENCE [LARGE SCALE GENOMIC DNA]</scope>
    <source>
        <strain evidence="2">DSM 18095</strain>
    </source>
</reference>
<evidence type="ECO:0000313" key="1">
    <source>
        <dbReference type="EMBL" id="SHE27582.1"/>
    </source>
</evidence>
<dbReference type="Proteomes" id="UP000184114">
    <property type="component" value="Unassembled WGS sequence"/>
</dbReference>
<proteinExistence type="predicted"/>
<evidence type="ECO:0000313" key="2">
    <source>
        <dbReference type="Proteomes" id="UP000184114"/>
    </source>
</evidence>
<dbReference type="RefSeq" id="WP_072971503.1">
    <property type="nucleotide sequence ID" value="NZ_FQTY01000001.1"/>
</dbReference>